<name>A0A6M3KJF0_9ZZZZ</name>
<organism evidence="2">
    <name type="scientific">viral metagenome</name>
    <dbReference type="NCBI Taxonomy" id="1070528"/>
    <lineage>
        <taxon>unclassified sequences</taxon>
        <taxon>metagenomes</taxon>
        <taxon>organismal metagenomes</taxon>
    </lineage>
</organism>
<dbReference type="AlphaFoldDB" id="A0A6M3KJF0"/>
<sequence length="271" mass="30086">MEEQMSGMLNEIMGKGHLYHKENNGDGNRKFFKGETTIQAAPVTPAPSAGESASQIAEAKLKYDPQTAASDFAIQQQYMPKQAALYQSLYNQYMPQMAQAQQQTQQELYPYQSQIVEQGAQNALSRLQNPNYMSEQEQSAQDTTRQKSIDALTRSMRERANLSGGLYGGRAAQSEAQSVSDLVNQYQLQDYQQRMTAGQAAQQALTPYMQILYPQVGNQQPNTSPYQYTSAVPSADSLYNAIYQASQPQYFPTKTSSGTSLGILGNWGMAY</sequence>
<protein>
    <submittedName>
        <fullName evidence="2">Uncharacterized protein</fullName>
    </submittedName>
</protein>
<proteinExistence type="predicted"/>
<evidence type="ECO:0000313" key="2">
    <source>
        <dbReference type="EMBL" id="QJA82146.1"/>
    </source>
</evidence>
<evidence type="ECO:0000313" key="1">
    <source>
        <dbReference type="EMBL" id="QJA61345.1"/>
    </source>
</evidence>
<gene>
    <name evidence="2" type="ORF">MM415A00442_0029</name>
    <name evidence="1" type="ORF">MM415B00961_0019</name>
</gene>
<dbReference type="EMBL" id="MT142480">
    <property type="protein sequence ID" value="QJA82146.1"/>
    <property type="molecule type" value="Genomic_DNA"/>
</dbReference>
<dbReference type="EMBL" id="MT141438">
    <property type="protein sequence ID" value="QJA61345.1"/>
    <property type="molecule type" value="Genomic_DNA"/>
</dbReference>
<accession>A0A6M3KJF0</accession>
<reference evidence="2" key="1">
    <citation type="submission" date="2020-03" db="EMBL/GenBank/DDBJ databases">
        <title>The deep terrestrial virosphere.</title>
        <authorList>
            <person name="Holmfeldt K."/>
            <person name="Nilsson E."/>
            <person name="Simone D."/>
            <person name="Lopez-Fernandez M."/>
            <person name="Wu X."/>
            <person name="de Brujin I."/>
            <person name="Lundin D."/>
            <person name="Andersson A."/>
            <person name="Bertilsson S."/>
            <person name="Dopson M."/>
        </authorList>
    </citation>
    <scope>NUCLEOTIDE SEQUENCE</scope>
    <source>
        <strain evidence="2">MM415A00442</strain>
        <strain evidence="1">MM415B00961</strain>
    </source>
</reference>